<dbReference type="KEGG" id="sco:SCP1.01c"/>
<reference evidence="2" key="4">
    <citation type="journal article" date="2008" name="Proc. Natl. Acad. Sci. U.S.A.">
        <title>2-Alkyl-4-hydroxymethylfuran-3-carboxylic acids, antibiotic production inducers discovered by Streptomyces coelicolor genome mining.</title>
        <authorList>
            <person name="Corre C."/>
            <person name="Song L."/>
            <person name="O'Rourke S."/>
            <person name="Chater K.F."/>
            <person name="Challis G.L."/>
        </authorList>
    </citation>
    <scope>NUCLEOTIDE SEQUENCE</scope>
    <source>
        <strain evidence="2">A3</strain>
        <plasmid evidence="3">SCP1</plasmid>
    </source>
</reference>
<dbReference type="EMBL" id="AL589148">
    <property type="protein sequence ID" value="CAC36878.1"/>
    <property type="molecule type" value="Genomic_DNA"/>
</dbReference>
<reference evidence="2" key="5">
    <citation type="journal article" date="2009" name="Mol. Microbiol.">
        <title>Extracellular signalling, translational control, two repressors and an activator all contribute to the regulation of methylenomycin production in Streptomyces coelicolor.</title>
        <authorList>
            <person name="O'Rourke S."/>
            <person name="Wietzorrek A."/>
            <person name="Fowler K."/>
            <person name="Corre C."/>
            <person name="Challis G.L."/>
            <person name="Chater K.F."/>
        </authorList>
    </citation>
    <scope>NUCLEOTIDE SEQUENCE</scope>
    <source>
        <strain evidence="2">A3</strain>
        <plasmid evidence="3">SCP1</plasmid>
    </source>
</reference>
<geneLocation type="plasmid" evidence="3">
    <name>SCP1</name>
</geneLocation>
<dbReference type="InParanoid" id="Q99QM7"/>
<dbReference type="EMBL" id="AL589148">
    <property type="protein sequence ID" value="CAC36523.1"/>
    <property type="molecule type" value="Genomic_DNA"/>
</dbReference>
<reference evidence="2" key="2">
    <citation type="submission" date="2001-02" db="EMBL/GenBank/DDBJ databases">
        <authorList>
            <person name="Bentley S.D."/>
            <person name="Parkhill J."/>
            <person name="Barrell B.G."/>
            <person name="Rajandream M.A."/>
        </authorList>
    </citation>
    <scope>NUCLEOTIDE SEQUENCE</scope>
    <source>
        <strain evidence="2">A3</strain>
        <plasmid evidence="3">SCP1</plasmid>
    </source>
</reference>
<name>Q99QM7_STRCO</name>
<protein>
    <submittedName>
        <fullName evidence="2">Uncharacterized protein</fullName>
    </submittedName>
</protein>
<dbReference type="HOGENOM" id="CLU_1325692_0_0_11"/>
<evidence type="ECO:0000313" key="2">
    <source>
        <dbReference type="EMBL" id="CAC36878.1"/>
    </source>
</evidence>
<evidence type="ECO:0000313" key="1">
    <source>
        <dbReference type="EMBL" id="CAC36523.1"/>
    </source>
</evidence>
<gene>
    <name evidence="1" type="ordered locus">SCP1.01c</name>
    <name evidence="2" type="ordered locus">SCP1.353</name>
</gene>
<dbReference type="KEGG" id="sco:SCP1.353"/>
<dbReference type="Proteomes" id="UP000001973">
    <property type="component" value="Plasmid SCP1"/>
</dbReference>
<keyword evidence="3" id="KW-1185">Reference proteome</keyword>
<accession>Q99QM7</accession>
<dbReference type="OrthoDB" id="4262709at2"/>
<reference evidence="2" key="1">
    <citation type="journal article" date="1998" name="J. Bacteriol.">
        <title>Cloning and physical mapping of the EcoRI fragments of the giant linear plasmid SCP1.</title>
        <authorList>
            <person name="Redenbach M."/>
            <person name="Ikeda K."/>
            <person name="Yamasaki M."/>
            <person name="Kinashi H."/>
        </authorList>
    </citation>
    <scope>NUCLEOTIDE SEQUENCE</scope>
    <source>
        <strain evidence="2">A3</strain>
        <plasmid evidence="3">SCP1</plasmid>
    </source>
</reference>
<reference evidence="2" key="6">
    <citation type="submission" date="2015-02" db="EMBL/GenBank/DDBJ databases">
        <title>.</title>
        <authorList>
            <person name="Brown S.P."/>
            <person name="Murphy L.D."/>
            <person name="Harris D."/>
        </authorList>
    </citation>
    <scope>NUCLEOTIDE SEQUENCE</scope>
    <source>
        <strain evidence="2">A3</strain>
        <plasmid evidence="3">SCP1</plasmid>
    </source>
</reference>
<evidence type="ECO:0000313" key="3">
    <source>
        <dbReference type="Proteomes" id="UP000001973"/>
    </source>
</evidence>
<reference evidence="3" key="3">
    <citation type="journal article" date="2002" name="Nature">
        <title>Complete genome sequence of the model actinomycete Streptomyces coelicolor A3(2).</title>
        <authorList>
            <person name="Bentley S.D."/>
            <person name="Chater K.F."/>
            <person name="Cerdeno-Tarraga A.M."/>
            <person name="Challis G.L."/>
            <person name="Thomson N.R."/>
            <person name="James K.D."/>
            <person name="Harris D.E."/>
            <person name="Quail M.A."/>
            <person name="Kieser H."/>
            <person name="Harper D."/>
            <person name="Bateman A."/>
            <person name="Brown S."/>
            <person name="Chandra G."/>
            <person name="Chen C.W."/>
            <person name="Collins M."/>
            <person name="Cronin A."/>
            <person name="Fraser A."/>
            <person name="Goble A."/>
            <person name="Hidalgo J."/>
            <person name="Hornsby T."/>
            <person name="Howarth S."/>
            <person name="Huang C.H."/>
            <person name="Kieser T."/>
            <person name="Larke L."/>
            <person name="Murphy L."/>
            <person name="Oliver K."/>
            <person name="O'Neil S."/>
            <person name="Rabbinowitsch E."/>
            <person name="Rajandream M.A."/>
            <person name="Rutherford K."/>
            <person name="Rutter S."/>
            <person name="Seeger K."/>
            <person name="Saunders D."/>
            <person name="Sharp S."/>
            <person name="Squares R."/>
            <person name="Squares S."/>
            <person name="Taylor K."/>
            <person name="Warren T."/>
            <person name="Wietzorrek A."/>
            <person name="Woodward J."/>
            <person name="Barrell B.G."/>
            <person name="Parkhill J."/>
            <person name="Hopwood D.A."/>
        </authorList>
    </citation>
    <scope>NUCLEOTIDE SEQUENCE [LARGE SCALE GENOMIC DNA]</scope>
    <source>
        <strain evidence="3">ATCC BAA-471 / A3(2) / M145</strain>
        <plasmid evidence="3">SCP1</plasmid>
    </source>
</reference>
<dbReference type="RefSeq" id="WP_011039303.1">
    <property type="nucleotide sequence ID" value="NC_003903.1"/>
</dbReference>
<dbReference type="AlphaFoldDB" id="Q99QM7"/>
<sequence>MTDRLEWAHVSSPAELLYPGRDIDGAVVEPGEIAVAMWTGSNGIAVHGPREEVRNRFLQLAAAVDSAPPVRTEGGCIAEHSDPPHGQLAQANPEPGTEYVFVLSDYAHAAARALGRGWCGESGFLGAWGLVFCLEEPDTSPLEGRSVRLFVDAEGDLCVGLHDDVVPSSEWHYIPTEDLPDFAPRSPEELTAWGEVIASAIRRHYLT</sequence>
<organism evidence="2 3">
    <name type="scientific">Streptomyces coelicolor (strain ATCC BAA-471 / A3(2) / M145)</name>
    <dbReference type="NCBI Taxonomy" id="100226"/>
    <lineage>
        <taxon>Bacteria</taxon>
        <taxon>Bacillati</taxon>
        <taxon>Actinomycetota</taxon>
        <taxon>Actinomycetes</taxon>
        <taxon>Kitasatosporales</taxon>
        <taxon>Streptomycetaceae</taxon>
        <taxon>Streptomyces</taxon>
        <taxon>Streptomyces albidoflavus group</taxon>
    </lineage>
</organism>
<proteinExistence type="predicted"/>